<dbReference type="Gene3D" id="3.40.1800.10">
    <property type="entry name" value="His-Me finger endonucleases"/>
    <property type="match status" value="1"/>
</dbReference>
<keyword evidence="1" id="KW-1185">Reference proteome</keyword>
<dbReference type="PANTHER" id="PTHR31511:SF12">
    <property type="entry name" value="RHO TERMINATION FACTOR N-TERMINAL DOMAIN-CONTAINING PROTEIN"/>
    <property type="match status" value="1"/>
</dbReference>
<reference evidence="2" key="1">
    <citation type="submission" date="2025-08" db="UniProtKB">
        <authorList>
            <consortium name="RefSeq"/>
        </authorList>
    </citation>
    <scope>IDENTIFICATION</scope>
    <source>
        <tissue evidence="2">Gonads</tissue>
    </source>
</reference>
<dbReference type="RefSeq" id="XP_030745136.1">
    <property type="nucleotide sequence ID" value="XM_030889276.1"/>
</dbReference>
<dbReference type="InterPro" id="IPR012337">
    <property type="entry name" value="RNaseH-like_sf"/>
</dbReference>
<evidence type="ECO:0000313" key="1">
    <source>
        <dbReference type="Proteomes" id="UP000504635"/>
    </source>
</evidence>
<evidence type="ECO:0000313" key="2">
    <source>
        <dbReference type="RefSeq" id="XP_030745136.1"/>
    </source>
</evidence>
<dbReference type="SUPFAM" id="SSF56672">
    <property type="entry name" value="DNA/RNA polymerases"/>
    <property type="match status" value="1"/>
</dbReference>
<dbReference type="InParanoid" id="A0A6J2X1P0"/>
<gene>
    <name evidence="2" type="primary">LOC115874172</name>
</gene>
<dbReference type="InterPro" id="IPR004211">
    <property type="entry name" value="Endonuclease_7"/>
</dbReference>
<dbReference type="KEGG" id="soy:115874172"/>
<protein>
    <submittedName>
        <fullName evidence="2">Uncharacterized protein LOC115874172</fullName>
    </submittedName>
</protein>
<dbReference type="SUPFAM" id="SSF53098">
    <property type="entry name" value="Ribonuclease H-like"/>
    <property type="match status" value="1"/>
</dbReference>
<sequence>MSLFTDMIEHIRHLLKLAANNNKEALLEGLTECRKAVRKIGIKMKKAKTQGKKQHLETCLKDVKSLRRQLKACQKKGQGIKSTKEAPSRRVKWDDVNSAFKSRVRTGVVTNIKHIDPTKFLEDCALVFKRKIQKILKPEFSLKINTVFCGEFQVAKADQIQSEFKYLNTKNAPVYQDTDFDIWFKEHVTDPLLVKLSDFQENASGWALSRVINLSVNINKYNPLHAGSYIDLPKSIKSKKACVNIQNSDDMCFAWAVTSALYPPLSSKVADRTSSYPNPKDVLNLEGIQFPMTQKQVPRFERQNDVSVNIYRLKQQTQKKKQATEKTTGSINKTKKNLKVKSSSEEINFKVYPAFLTKNKLEKHVNVLVIQDHYVDEDDEDDYIDRYILPVKTHFVWIKNLSRLISKQINNHNGKKWLCDRCLHYLYSEEKLNVHLKDCVKLNTGGGVPTTPEKEGKNNRIGFKNVKSKEKSPFVIYADTECFLRPAENNRIYQHHEPYSIGYYVKCSYDDTLSFYKSHTGQDCMKWFVKELEDNAKIISTALKIFLPMDLTSEQRNNFNKATHCHVCEKPFDEKNIKVRDHCHLTGKYRGPAHKKCNLNYKDSQTVPVLFHNLSSYDGHMVVKALAETKGNISVLPVNKEKYISFTKKIPGYFIEFRFIDSFRFLAAGLSDLASYLTEYPILRSEYRKVSGEQFSLLCRKGIFPYDFMDDWPKLDYAKLPEKQSFYNSLTESYIKDTDYAHAQTVWNSFECKTMRDYSELYMKTDILLLADVFETFRTTAHKEYGLCPVHSYTLPGYAWQVMLFQMSKTNLRPLELLTDLDMVLFIEKGIRGGLSQCSQRYAEANNKYMDNYDSSKEDSYLMYFDINNQYGWAMSQFLPYGGFEWLDQKKLQKLKTSILEIADDARTGYILEVDLEIPNELHDKFSDLPPCPEHDKPPGSKNAKLLATLHKKEQYVIHYRNLKQAIHLGVKVTNIQRGISFHQSPWLKRYIDQNTVLRQKAKNDFEKNLFKLMNNAVFGKTMENIRNHSSLKLVTKWEGRYGAEALISNPEFKNITIINENFIIIEMAKSVIYFNKPIYVGMSILDIAKTTTYKFHYDYMLKNFSNNCTVIYTDTDSLIYEIKNLDVYDMIKRDCYQHFDTSDYATDNIYGIPKVNKKVLGMMKDENNGRIMTHFVGLRSKMYATKLFYTSEELEQQKLKLEEDGIERKEIEMHLKNKGITKKIKGVKKYVIKNKVTFEDYVECLEKFVEKSISQNLIRSKNHELYTIKQTKIGLSPHDDKRSISETSIKTLPWGHYSIIDT</sequence>
<organism evidence="1 2">
    <name type="scientific">Sitophilus oryzae</name>
    <name type="common">Rice weevil</name>
    <name type="synonym">Curculio oryzae</name>
    <dbReference type="NCBI Taxonomy" id="7048"/>
    <lineage>
        <taxon>Eukaryota</taxon>
        <taxon>Metazoa</taxon>
        <taxon>Ecdysozoa</taxon>
        <taxon>Arthropoda</taxon>
        <taxon>Hexapoda</taxon>
        <taxon>Insecta</taxon>
        <taxon>Pterygota</taxon>
        <taxon>Neoptera</taxon>
        <taxon>Endopterygota</taxon>
        <taxon>Coleoptera</taxon>
        <taxon>Polyphaga</taxon>
        <taxon>Cucujiformia</taxon>
        <taxon>Curculionidae</taxon>
        <taxon>Dryophthorinae</taxon>
        <taxon>Sitophilus</taxon>
    </lineage>
</organism>
<dbReference type="GO" id="GO:0042575">
    <property type="term" value="C:DNA polymerase complex"/>
    <property type="evidence" value="ECO:0007669"/>
    <property type="project" value="UniProtKB-ARBA"/>
</dbReference>
<dbReference type="OrthoDB" id="414982at2759"/>
<dbReference type="Proteomes" id="UP000504635">
    <property type="component" value="Unplaced"/>
</dbReference>
<dbReference type="InterPro" id="IPR038563">
    <property type="entry name" value="Endonuclease_7_sf"/>
</dbReference>
<name>A0A6J2X1P0_SITOR</name>
<dbReference type="GeneID" id="115874172"/>
<dbReference type="PANTHER" id="PTHR31511">
    <property type="entry name" value="PROTEIN CBG23764"/>
    <property type="match status" value="1"/>
</dbReference>
<dbReference type="InterPro" id="IPR043502">
    <property type="entry name" value="DNA/RNA_pol_sf"/>
</dbReference>
<proteinExistence type="predicted"/>
<accession>A0A6J2X1P0</accession>
<dbReference type="GO" id="GO:0071897">
    <property type="term" value="P:DNA biosynthetic process"/>
    <property type="evidence" value="ECO:0007669"/>
    <property type="project" value="UniProtKB-ARBA"/>
</dbReference>
<dbReference type="Pfam" id="PF02945">
    <property type="entry name" value="Endonuclease_7"/>
    <property type="match status" value="1"/>
</dbReference>